<dbReference type="PANTHER" id="PTHR33064">
    <property type="entry name" value="POL PROTEIN"/>
    <property type="match status" value="1"/>
</dbReference>
<dbReference type="InterPro" id="IPR051320">
    <property type="entry name" value="Viral_Replic_Matur_Polypro"/>
</dbReference>
<evidence type="ECO:0000313" key="6">
    <source>
        <dbReference type="Ensembl" id="ENSLLEP00000032031.1"/>
    </source>
</evidence>
<dbReference type="InterPro" id="IPR041577">
    <property type="entry name" value="RT_RNaseH_2"/>
</dbReference>
<name>A0A8C5Q2V1_9ANUR</name>
<dbReference type="CDD" id="cd09273">
    <property type="entry name" value="RNase_HI_RT_Bel"/>
    <property type="match status" value="1"/>
</dbReference>
<accession>A0A8C5Q2V1</accession>
<dbReference type="Proteomes" id="UP000694569">
    <property type="component" value="Unplaced"/>
</dbReference>
<dbReference type="Ensembl" id="ENSLLET00000033257.1">
    <property type="protein sequence ID" value="ENSLLEP00000032031.1"/>
    <property type="gene ID" value="ENSLLEG00000020303.1"/>
</dbReference>
<dbReference type="InterPro" id="IPR001584">
    <property type="entry name" value="Integrase_cat-core"/>
</dbReference>
<dbReference type="SUPFAM" id="SSF56672">
    <property type="entry name" value="DNA/RNA polymerases"/>
    <property type="match status" value="1"/>
</dbReference>
<dbReference type="InterPro" id="IPR043502">
    <property type="entry name" value="DNA/RNA_pol_sf"/>
</dbReference>
<organism evidence="6 7">
    <name type="scientific">Leptobrachium leishanense</name>
    <name type="common">Leishan spiny toad</name>
    <dbReference type="NCBI Taxonomy" id="445787"/>
    <lineage>
        <taxon>Eukaryota</taxon>
        <taxon>Metazoa</taxon>
        <taxon>Chordata</taxon>
        <taxon>Craniata</taxon>
        <taxon>Vertebrata</taxon>
        <taxon>Euteleostomi</taxon>
        <taxon>Amphibia</taxon>
        <taxon>Batrachia</taxon>
        <taxon>Anura</taxon>
        <taxon>Pelobatoidea</taxon>
        <taxon>Megophryidae</taxon>
        <taxon>Leptobrachium</taxon>
    </lineage>
</organism>
<dbReference type="Pfam" id="PF00078">
    <property type="entry name" value="RVT_1"/>
    <property type="match status" value="1"/>
</dbReference>
<dbReference type="GO" id="GO:0015074">
    <property type="term" value="P:DNA integration"/>
    <property type="evidence" value="ECO:0007669"/>
    <property type="project" value="InterPro"/>
</dbReference>
<dbReference type="InterPro" id="IPR036397">
    <property type="entry name" value="RNaseH_sf"/>
</dbReference>
<dbReference type="OrthoDB" id="9950135at2759"/>
<dbReference type="InterPro" id="IPR043128">
    <property type="entry name" value="Rev_trsase/Diguanyl_cyclase"/>
</dbReference>
<dbReference type="Gene3D" id="3.10.20.370">
    <property type="match status" value="1"/>
</dbReference>
<dbReference type="Pfam" id="PF17919">
    <property type="entry name" value="RT_RNaseH_2"/>
    <property type="match status" value="1"/>
</dbReference>
<dbReference type="PROSITE" id="PS50994">
    <property type="entry name" value="INTEGRASE"/>
    <property type="match status" value="1"/>
</dbReference>
<feature type="domain" description="Reverse transcriptase" evidence="3">
    <location>
        <begin position="115"/>
        <end position="297"/>
    </location>
</feature>
<feature type="domain" description="Integrase catalytic" evidence="5">
    <location>
        <begin position="835"/>
        <end position="984"/>
    </location>
</feature>
<dbReference type="AlphaFoldDB" id="A0A8C5Q2V1"/>
<evidence type="ECO:0000259" key="5">
    <source>
        <dbReference type="PROSITE" id="PS50994"/>
    </source>
</evidence>
<dbReference type="GO" id="GO:0004523">
    <property type="term" value="F:RNA-DNA hybrid ribonuclease activity"/>
    <property type="evidence" value="ECO:0007669"/>
    <property type="project" value="UniProtKB-EC"/>
</dbReference>
<dbReference type="GO" id="GO:0003676">
    <property type="term" value="F:nucleic acid binding"/>
    <property type="evidence" value="ECO:0007669"/>
    <property type="project" value="InterPro"/>
</dbReference>
<dbReference type="PROSITE" id="PS50878">
    <property type="entry name" value="RT_POL"/>
    <property type="match status" value="1"/>
</dbReference>
<dbReference type="PROSITE" id="PS50879">
    <property type="entry name" value="RNASE_H_1"/>
    <property type="match status" value="1"/>
</dbReference>
<dbReference type="InterPro" id="IPR012337">
    <property type="entry name" value="RNaseH-like_sf"/>
</dbReference>
<dbReference type="InterPro" id="IPR000477">
    <property type="entry name" value="RT_dom"/>
</dbReference>
<protein>
    <recommendedName>
        <fullName evidence="2">ribonuclease H</fullName>
        <ecNumber evidence="2">3.1.26.4</ecNumber>
    </recommendedName>
</protein>
<dbReference type="Gene3D" id="3.30.420.10">
    <property type="entry name" value="Ribonuclease H-like superfamily/Ribonuclease H"/>
    <property type="match status" value="2"/>
</dbReference>
<dbReference type="Pfam" id="PF00075">
    <property type="entry name" value="RNase_H"/>
    <property type="match status" value="1"/>
</dbReference>
<dbReference type="GeneTree" id="ENSGT00940000160750"/>
<dbReference type="Pfam" id="PF00665">
    <property type="entry name" value="rve"/>
    <property type="match status" value="1"/>
</dbReference>
<dbReference type="EC" id="3.1.26.4" evidence="2"/>
<reference evidence="6" key="2">
    <citation type="submission" date="2025-09" db="UniProtKB">
        <authorList>
            <consortium name="Ensembl"/>
        </authorList>
    </citation>
    <scope>IDENTIFICATION</scope>
</reference>
<sequence length="984" mass="108331">MPSGSLHVDSPFLSFEAAPSTCHPPTAPTPLSPVSPPNTSSHSFSPLHCAFLSAPDLELCVHPDVWAIDEYDVGSISCTPYSAKLKKSTTPVYHKQYNLSPAKVEGIREFIRRFLATGILRPIVSSYNTPVNPVPKGDGYRFTQDFRSLNEIIIPISPIVPDLPTLLTSIPPDSTHFTVIDLKNAFFSVPVHPDTQHILAFTFEGSQFCWSVLPMGFIDSPASFARALRETLLSYSPPEGSTLLQYVDDLLLCSLSQAACYTDSVALLNHLHSEGHKVSRKKMQFCSTSVEYLGFVLTEGSRVLSPSRIQSLLQLKRPASKTDMLSFLGMVNFCRHWIPDCSYYDSVLRASAARTAPDQIVWSPDMVSAFDTLKELLATAPALGLPNYKLPFHLYCREDGRTMAAVLAQVHGGALRPTAFLSKVMPPVVQGMPNCLRSLAACAMAVETVQSLTLGTDTILHTQHNVLHVLRNLSTQHISSQRLSGYETVLTSTSNLSVKYSSVTSGPSVVLNALLRLREDQEEPRELHDCLPLIQLTTSPRSDLSDTPLEGPDIRHIFVDGSCSRPSDSQYLTGYAVVELPDIVHESASIPSNSSQAAELFALTAACKLFKDLPVTIYTDSRYAFGVVHDFGALWHRRGFTTADGRPISHSDLISDLLSAILLPSRLAVVKCKGHDPVDSFVSRGNHFADAESKAAALSSPTISLVPHPPIVTCYLSPFLLPQKWMLKELQAGATEADVYHWASEGLVKSQEIPPDVRIYEKGGRVGLPAAAAPIFIFSFHGPGHRSPKLTYSEMAKHFSVCNLKAMINSQLSRCLICARNNTQGPKIKTQHLPPANGPFQELQIDFTHMPTAKGNLKYLLVIVDKFSRWPEAFPTARENARTVAKILCKELIPRYGCPISIDSDNGPAFTSKITQELVKLMAIQWKFHCPYHAESSGIVERQNRNIKNKLRKATEGTFKNWPDYLPAILAEIRMTTHSVTGLS</sequence>
<dbReference type="SUPFAM" id="SSF53098">
    <property type="entry name" value="Ribonuclease H-like"/>
    <property type="match status" value="2"/>
</dbReference>
<evidence type="ECO:0000256" key="2">
    <source>
        <dbReference type="ARBA" id="ARBA00012180"/>
    </source>
</evidence>
<dbReference type="PANTHER" id="PTHR33064:SF37">
    <property type="entry name" value="RIBONUCLEASE H"/>
    <property type="match status" value="1"/>
</dbReference>
<proteinExistence type="inferred from homology"/>
<evidence type="ECO:0000259" key="4">
    <source>
        <dbReference type="PROSITE" id="PS50879"/>
    </source>
</evidence>
<evidence type="ECO:0000259" key="3">
    <source>
        <dbReference type="PROSITE" id="PS50878"/>
    </source>
</evidence>
<reference evidence="6" key="1">
    <citation type="submission" date="2025-08" db="UniProtKB">
        <authorList>
            <consortium name="Ensembl"/>
        </authorList>
    </citation>
    <scope>IDENTIFICATION</scope>
</reference>
<comment type="similarity">
    <text evidence="1">Belongs to the beta type-B retroviral polymerase family. HERV class-II K(HML-2) pol subfamily.</text>
</comment>
<keyword evidence="7" id="KW-1185">Reference proteome</keyword>
<evidence type="ECO:0000256" key="1">
    <source>
        <dbReference type="ARBA" id="ARBA00010879"/>
    </source>
</evidence>
<dbReference type="Gene3D" id="3.10.10.10">
    <property type="entry name" value="HIV Type 1 Reverse Transcriptase, subunit A, domain 1"/>
    <property type="match status" value="1"/>
</dbReference>
<dbReference type="InterPro" id="IPR002156">
    <property type="entry name" value="RNaseH_domain"/>
</dbReference>
<evidence type="ECO:0000313" key="7">
    <source>
        <dbReference type="Proteomes" id="UP000694569"/>
    </source>
</evidence>
<feature type="domain" description="RNase H type-1" evidence="4">
    <location>
        <begin position="551"/>
        <end position="698"/>
    </location>
</feature>
<dbReference type="Gene3D" id="3.30.70.270">
    <property type="match status" value="2"/>
</dbReference>